<gene>
    <name evidence="1" type="ORF">N0V93_005357</name>
</gene>
<dbReference type="EMBL" id="JAPEVB010000003">
    <property type="protein sequence ID" value="KAJ4391737.1"/>
    <property type="molecule type" value="Genomic_DNA"/>
</dbReference>
<name>A0A9W8YWF3_9PEZI</name>
<dbReference type="Proteomes" id="UP001140453">
    <property type="component" value="Unassembled WGS sequence"/>
</dbReference>
<evidence type="ECO:0000313" key="2">
    <source>
        <dbReference type="Proteomes" id="UP001140453"/>
    </source>
</evidence>
<evidence type="ECO:0000313" key="1">
    <source>
        <dbReference type="EMBL" id="KAJ4391737.1"/>
    </source>
</evidence>
<comment type="caution">
    <text evidence="1">The sequence shown here is derived from an EMBL/GenBank/DDBJ whole genome shotgun (WGS) entry which is preliminary data.</text>
</comment>
<keyword evidence="2" id="KW-1185">Reference proteome</keyword>
<proteinExistence type="predicted"/>
<protein>
    <submittedName>
        <fullName evidence="1">Uncharacterized protein</fullName>
    </submittedName>
</protein>
<sequence>MVLFTSRRDMFVLSVRTENTGIQGQTICKGMFAFITPTKIKTTVNCEMFFHKDQMAQAAAVEGVASASARVAGYLQIELAVAYTVLTAATVPLRVS</sequence>
<dbReference type="AlphaFoldDB" id="A0A9W8YWF3"/>
<accession>A0A9W8YWF3</accession>
<reference evidence="1" key="1">
    <citation type="submission" date="2022-10" db="EMBL/GenBank/DDBJ databases">
        <title>Tapping the CABI collections for fungal endophytes: first genome assemblies for Collariella, Neodidymelliopsis, Ascochyta clinopodiicola, Didymella pomorum, Didymosphaeria variabile, Neocosmospora piperis and Neocucurbitaria cava.</title>
        <authorList>
            <person name="Hill R."/>
        </authorList>
    </citation>
    <scope>NUCLEOTIDE SEQUENCE</scope>
    <source>
        <strain evidence="1">IMI 355082</strain>
    </source>
</reference>
<organism evidence="1 2">
    <name type="scientific">Gnomoniopsis smithogilvyi</name>
    <dbReference type="NCBI Taxonomy" id="1191159"/>
    <lineage>
        <taxon>Eukaryota</taxon>
        <taxon>Fungi</taxon>
        <taxon>Dikarya</taxon>
        <taxon>Ascomycota</taxon>
        <taxon>Pezizomycotina</taxon>
        <taxon>Sordariomycetes</taxon>
        <taxon>Sordariomycetidae</taxon>
        <taxon>Diaporthales</taxon>
        <taxon>Gnomoniaceae</taxon>
        <taxon>Gnomoniopsis</taxon>
    </lineage>
</organism>